<feature type="region of interest" description="Disordered" evidence="1">
    <location>
        <begin position="254"/>
        <end position="283"/>
    </location>
</feature>
<reference evidence="3" key="1">
    <citation type="journal article" date="2018" name="Nat. Microbiol.">
        <title>Leveraging single-cell genomics to expand the fungal tree of life.</title>
        <authorList>
            <person name="Ahrendt S.R."/>
            <person name="Quandt C.A."/>
            <person name="Ciobanu D."/>
            <person name="Clum A."/>
            <person name="Salamov A."/>
            <person name="Andreopoulos B."/>
            <person name="Cheng J.F."/>
            <person name="Woyke T."/>
            <person name="Pelin A."/>
            <person name="Henrissat B."/>
            <person name="Reynolds N.K."/>
            <person name="Benny G.L."/>
            <person name="Smith M.E."/>
            <person name="James T.Y."/>
            <person name="Grigoriev I.V."/>
        </authorList>
    </citation>
    <scope>NUCLEOTIDE SEQUENCE [LARGE SCALE GENOMIC DNA]</scope>
</reference>
<name>A0A4P9W3W9_9FUNG</name>
<proteinExistence type="predicted"/>
<organism evidence="2 3">
    <name type="scientific">Blyttiomyces helicus</name>
    <dbReference type="NCBI Taxonomy" id="388810"/>
    <lineage>
        <taxon>Eukaryota</taxon>
        <taxon>Fungi</taxon>
        <taxon>Fungi incertae sedis</taxon>
        <taxon>Chytridiomycota</taxon>
        <taxon>Chytridiomycota incertae sedis</taxon>
        <taxon>Chytridiomycetes</taxon>
        <taxon>Chytridiomycetes incertae sedis</taxon>
        <taxon>Blyttiomyces</taxon>
    </lineage>
</organism>
<evidence type="ECO:0000256" key="1">
    <source>
        <dbReference type="SAM" id="MobiDB-lite"/>
    </source>
</evidence>
<dbReference type="EMBL" id="KZ997731">
    <property type="protein sequence ID" value="RKO87031.1"/>
    <property type="molecule type" value="Genomic_DNA"/>
</dbReference>
<evidence type="ECO:0000313" key="2">
    <source>
        <dbReference type="EMBL" id="RKO87031.1"/>
    </source>
</evidence>
<sequence>MIVDEEKGSQSAAMAVECGGGTVSDQTPREQPVAGDDKPRMVVGGRTASSFSLGEQNGGHRLSIIVDPEQQDIIDAGFSLWFERDPMPAKKNKLTTAMGDRRIGPSDNWKRPFWAFKVEVLGCPFSWRKDRGAMPVMGTAKQRLVKPVPWLMAMLDMGTSNKSKIGERAGRGHILDAFPSALVPCTIYVIENTCRMGSGGAERRKGERTGESVVGIFHLAKASHACLVLAEEMGKGSGANCRWGIHEVVTTDVRLNLPPPSGRRERMGGGSKKDMDSAGSNQA</sequence>
<dbReference type="AlphaFoldDB" id="A0A4P9W3W9"/>
<feature type="region of interest" description="Disordered" evidence="1">
    <location>
        <begin position="18"/>
        <end position="42"/>
    </location>
</feature>
<keyword evidence="3" id="KW-1185">Reference proteome</keyword>
<feature type="compositionally biased region" description="Basic and acidic residues" evidence="1">
    <location>
        <begin position="262"/>
        <end position="276"/>
    </location>
</feature>
<accession>A0A4P9W3W9</accession>
<evidence type="ECO:0000313" key="3">
    <source>
        <dbReference type="Proteomes" id="UP000269721"/>
    </source>
</evidence>
<gene>
    <name evidence="2" type="ORF">BDK51DRAFT_28124</name>
</gene>
<protein>
    <submittedName>
        <fullName evidence="2">Uncharacterized protein</fullName>
    </submittedName>
</protein>
<dbReference type="Proteomes" id="UP000269721">
    <property type="component" value="Unassembled WGS sequence"/>
</dbReference>